<protein>
    <recommendedName>
        <fullName evidence="3">F-box domain-containing protein</fullName>
    </recommendedName>
</protein>
<evidence type="ECO:0000313" key="1">
    <source>
        <dbReference type="EMBL" id="KAL1412324.1"/>
    </source>
</evidence>
<evidence type="ECO:0000313" key="2">
    <source>
        <dbReference type="Proteomes" id="UP001565368"/>
    </source>
</evidence>
<reference evidence="1 2" key="1">
    <citation type="submission" date="2023-08" db="EMBL/GenBank/DDBJ databases">
        <title>Annotated Genome Sequence of Vanrija albida AlHP1.</title>
        <authorList>
            <person name="Herzog R."/>
        </authorList>
    </citation>
    <scope>NUCLEOTIDE SEQUENCE [LARGE SCALE GENOMIC DNA]</scope>
    <source>
        <strain evidence="1 2">AlHP1</strain>
    </source>
</reference>
<dbReference type="Proteomes" id="UP001565368">
    <property type="component" value="Unassembled WGS sequence"/>
</dbReference>
<dbReference type="EMBL" id="JBBXJM010000001">
    <property type="protein sequence ID" value="KAL1412324.1"/>
    <property type="molecule type" value="Genomic_DNA"/>
</dbReference>
<keyword evidence="2" id="KW-1185">Reference proteome</keyword>
<evidence type="ECO:0008006" key="3">
    <source>
        <dbReference type="Google" id="ProtNLM"/>
    </source>
</evidence>
<dbReference type="GeneID" id="95981111"/>
<organism evidence="1 2">
    <name type="scientific">Vanrija albida</name>
    <dbReference type="NCBI Taxonomy" id="181172"/>
    <lineage>
        <taxon>Eukaryota</taxon>
        <taxon>Fungi</taxon>
        <taxon>Dikarya</taxon>
        <taxon>Basidiomycota</taxon>
        <taxon>Agaricomycotina</taxon>
        <taxon>Tremellomycetes</taxon>
        <taxon>Trichosporonales</taxon>
        <taxon>Trichosporonaceae</taxon>
        <taxon>Vanrija</taxon>
    </lineage>
</organism>
<accession>A0ABR3QC77</accession>
<sequence length="324" mass="35253">MAPGAIDHTAHPHIVDDILAACDTRTAIAFRGTSRAFRDRVDHALLTHVVPYIVPGPGSSFSGGPHPGPTVRFVRPSDCLGIGLATPPLLPNVPEAIRALDLRLSVAHLAFYNRCTGVRTLRRANYSVWLHVPTTFDLLSTVVDSAVLEGAGNRGFSVPPGLGTYVLHLHWPESEYVVGSTSIAVEKAEGRSGWPREMVLVLRPESRGEPPRALHGLYFIRELTVGMLCVLEGGGSVTIVGVEKVSRLNMGAGEGEDLIERFKAMVMLFWRSLSDPPDELEVDDLLARVEFVAVDEWHAALKAKGRDGDGLDVYDLQAMWPVQC</sequence>
<proteinExistence type="predicted"/>
<gene>
    <name evidence="1" type="ORF">Q8F55_000068</name>
</gene>
<name>A0ABR3QC77_9TREE</name>
<comment type="caution">
    <text evidence="1">The sequence shown here is derived from an EMBL/GenBank/DDBJ whole genome shotgun (WGS) entry which is preliminary data.</text>
</comment>
<dbReference type="RefSeq" id="XP_069212268.1">
    <property type="nucleotide sequence ID" value="XM_069348724.1"/>
</dbReference>